<dbReference type="GO" id="GO:0032273">
    <property type="term" value="P:positive regulation of protein polymerization"/>
    <property type="evidence" value="ECO:0007669"/>
    <property type="project" value="TreeGrafter"/>
</dbReference>
<evidence type="ECO:0008006" key="4">
    <source>
        <dbReference type="Google" id="ProtNLM"/>
    </source>
</evidence>
<dbReference type="PANTHER" id="PTHR12932">
    <property type="entry name" value="P25 ALPHA-RELATED"/>
    <property type="match status" value="1"/>
</dbReference>
<dbReference type="AlphaFoldDB" id="C1EIZ3"/>
<proteinExistence type="inferred from homology"/>
<dbReference type="PANTHER" id="PTHR12932:SF9">
    <property type="entry name" value="TUBULIN POLYMERIZATION-PROMOTING PROTEIN HOMOLOG"/>
    <property type="match status" value="1"/>
</dbReference>
<dbReference type="InterPro" id="IPR011992">
    <property type="entry name" value="EF-hand-dom_pair"/>
</dbReference>
<evidence type="ECO:0000313" key="2">
    <source>
        <dbReference type="EMBL" id="ACO68100.1"/>
    </source>
</evidence>
<evidence type="ECO:0000313" key="3">
    <source>
        <dbReference type="Proteomes" id="UP000002009"/>
    </source>
</evidence>
<protein>
    <recommendedName>
        <fullName evidence="4">EF-hand domain-containing protein</fullName>
    </recommendedName>
</protein>
<dbReference type="OMA" id="NAFYIYT"/>
<dbReference type="KEGG" id="mis:MICPUN_76850"/>
<reference evidence="2 3" key="1">
    <citation type="journal article" date="2009" name="Science">
        <title>Green evolution and dynamic adaptations revealed by genomes of the marine picoeukaryotes Micromonas.</title>
        <authorList>
            <person name="Worden A.Z."/>
            <person name="Lee J.H."/>
            <person name="Mock T."/>
            <person name="Rouze P."/>
            <person name="Simmons M.P."/>
            <person name="Aerts A.L."/>
            <person name="Allen A.E."/>
            <person name="Cuvelier M.L."/>
            <person name="Derelle E."/>
            <person name="Everett M.V."/>
            <person name="Foulon E."/>
            <person name="Grimwood J."/>
            <person name="Gundlach H."/>
            <person name="Henrissat B."/>
            <person name="Napoli C."/>
            <person name="McDonald S.M."/>
            <person name="Parker M.S."/>
            <person name="Rombauts S."/>
            <person name="Salamov A."/>
            <person name="Von Dassow P."/>
            <person name="Badger J.H."/>
            <person name="Coutinho P.M."/>
            <person name="Demir E."/>
            <person name="Dubchak I."/>
            <person name="Gentemann C."/>
            <person name="Eikrem W."/>
            <person name="Gready J.E."/>
            <person name="John U."/>
            <person name="Lanier W."/>
            <person name="Lindquist E.A."/>
            <person name="Lucas S."/>
            <person name="Mayer K.F."/>
            <person name="Moreau H."/>
            <person name="Not F."/>
            <person name="Otillar R."/>
            <person name="Panaud O."/>
            <person name="Pangilinan J."/>
            <person name="Paulsen I."/>
            <person name="Piegu B."/>
            <person name="Poliakov A."/>
            <person name="Robbens S."/>
            <person name="Schmutz J."/>
            <person name="Toulza E."/>
            <person name="Wyss T."/>
            <person name="Zelensky A."/>
            <person name="Zhou K."/>
            <person name="Armbrust E.V."/>
            <person name="Bhattacharya D."/>
            <person name="Goodenough U.W."/>
            <person name="Van de Peer Y."/>
            <person name="Grigoriev I.V."/>
        </authorList>
    </citation>
    <scope>NUCLEOTIDE SEQUENCE [LARGE SCALE GENOMIC DNA]</scope>
    <source>
        <strain evidence="3">RCC299 / NOUM17</strain>
    </source>
</reference>
<dbReference type="GeneID" id="8249619"/>
<dbReference type="GO" id="GO:0015631">
    <property type="term" value="F:tubulin binding"/>
    <property type="evidence" value="ECO:0007669"/>
    <property type="project" value="InterPro"/>
</dbReference>
<comment type="similarity">
    <text evidence="1">Belongs to the TPPP family.</text>
</comment>
<evidence type="ECO:0000256" key="1">
    <source>
        <dbReference type="ARBA" id="ARBA00010994"/>
    </source>
</evidence>
<dbReference type="InterPro" id="IPR008907">
    <property type="entry name" value="TPP/p25"/>
</dbReference>
<dbReference type="RefSeq" id="XP_002506842.1">
    <property type="nucleotide sequence ID" value="XM_002506796.1"/>
</dbReference>
<dbReference type="GO" id="GO:0005874">
    <property type="term" value="C:microtubule"/>
    <property type="evidence" value="ECO:0007669"/>
    <property type="project" value="TreeGrafter"/>
</dbReference>
<dbReference type="Pfam" id="PF05517">
    <property type="entry name" value="p25-alpha"/>
    <property type="match status" value="1"/>
</dbReference>
<dbReference type="EMBL" id="CP001334">
    <property type="protein sequence ID" value="ACO68100.1"/>
    <property type="molecule type" value="Genomic_DNA"/>
</dbReference>
<sequence>MESRGFIKMLRDCNVLNKRFNDAAADIIFTKVKDRGERFIDIHDFALALHFVAEEKGTTYETLVAQICERVATHAPDAHGTKAAFTRLHDDKDTYTGAY</sequence>
<dbReference type="OrthoDB" id="548799at2759"/>
<name>C1EIZ3_MICCC</name>
<organism evidence="2 3">
    <name type="scientific">Micromonas commoda (strain RCC299 / NOUM17 / CCMP2709)</name>
    <name type="common">Picoplanktonic green alga</name>
    <dbReference type="NCBI Taxonomy" id="296587"/>
    <lineage>
        <taxon>Eukaryota</taxon>
        <taxon>Viridiplantae</taxon>
        <taxon>Chlorophyta</taxon>
        <taxon>Mamiellophyceae</taxon>
        <taxon>Mamiellales</taxon>
        <taxon>Mamiellaceae</taxon>
        <taxon>Micromonas</taxon>
    </lineage>
</organism>
<dbReference type="Gene3D" id="1.10.238.10">
    <property type="entry name" value="EF-hand"/>
    <property type="match status" value="1"/>
</dbReference>
<feature type="non-terminal residue" evidence="2">
    <location>
        <position position="99"/>
    </location>
</feature>
<dbReference type="GO" id="GO:0046785">
    <property type="term" value="P:microtubule polymerization"/>
    <property type="evidence" value="ECO:0007669"/>
    <property type="project" value="InterPro"/>
</dbReference>
<keyword evidence="3" id="KW-1185">Reference proteome</keyword>
<dbReference type="Proteomes" id="UP000002009">
    <property type="component" value="Chromosome 16"/>
</dbReference>
<dbReference type="InParanoid" id="C1EIZ3"/>
<gene>
    <name evidence="2" type="ORF">MICPUN_76850</name>
</gene>
<accession>C1EIZ3</accession>
<dbReference type="GO" id="GO:0001578">
    <property type="term" value="P:microtubule bundle formation"/>
    <property type="evidence" value="ECO:0007669"/>
    <property type="project" value="TreeGrafter"/>
</dbReference>
<dbReference type="SUPFAM" id="SSF47473">
    <property type="entry name" value="EF-hand"/>
    <property type="match status" value="1"/>
</dbReference>